<proteinExistence type="predicted"/>
<comment type="caution">
    <text evidence="1">The sequence shown here is derived from an EMBL/GenBank/DDBJ whole genome shotgun (WGS) entry which is preliminary data.</text>
</comment>
<reference evidence="1" key="1">
    <citation type="submission" date="2022-04" db="EMBL/GenBank/DDBJ databases">
        <title>Jade perch genome.</title>
        <authorList>
            <person name="Chao B."/>
        </authorList>
    </citation>
    <scope>NUCLEOTIDE SEQUENCE</scope>
    <source>
        <strain evidence="1">CB-2022</strain>
    </source>
</reference>
<accession>A0ACB8XC98</accession>
<dbReference type="Proteomes" id="UP000831701">
    <property type="component" value="Chromosome 2"/>
</dbReference>
<gene>
    <name evidence="1" type="ORF">L3Q82_016909</name>
</gene>
<keyword evidence="2" id="KW-1185">Reference proteome</keyword>
<evidence type="ECO:0000313" key="1">
    <source>
        <dbReference type="EMBL" id="KAI3376448.1"/>
    </source>
</evidence>
<evidence type="ECO:0000313" key="2">
    <source>
        <dbReference type="Proteomes" id="UP000831701"/>
    </source>
</evidence>
<name>A0ACB8XC98_9TELE</name>
<sequence>MEQSATLDIETLKITQEQFILASQSLHLQRPGCDAVYPVGLYGWRKRCLYFFLLLLLVTMIVNLALTVWIMKVMNFSVTLDSSSRVTKHCLTPTRPTNSTELYTPTKSPPPRRRSDFNAWLPAHKEPHSAPPTSSDFVLPSVPNRGSPPRKSAPLITASLTIMIMFQDGMGNLELNQDGIRLEGISEFLLPLYVNEIQSRRDSLLVLRSEKNVTLNVRNEQGQLTGQLTVGPEAVEAQSQRLEVRSKDGSRVLFSANEEEVIMTTEKFTVTGSEGAVFGHSVETPLIQARASEDLKLESPTRTLTMEAPRGVEVSAAKGPLKVSGRKDLQLESTEGEILLDASTIQLGSLPLGIYAASPAQASQEQAVYEVCVCPSGKIYLSPAESSSTCQAVSNICLWS</sequence>
<organism evidence="1 2">
    <name type="scientific">Scortum barcoo</name>
    <name type="common">barcoo grunter</name>
    <dbReference type="NCBI Taxonomy" id="214431"/>
    <lineage>
        <taxon>Eukaryota</taxon>
        <taxon>Metazoa</taxon>
        <taxon>Chordata</taxon>
        <taxon>Craniata</taxon>
        <taxon>Vertebrata</taxon>
        <taxon>Euteleostomi</taxon>
        <taxon>Actinopterygii</taxon>
        <taxon>Neopterygii</taxon>
        <taxon>Teleostei</taxon>
        <taxon>Neoteleostei</taxon>
        <taxon>Acanthomorphata</taxon>
        <taxon>Eupercaria</taxon>
        <taxon>Centrarchiformes</taxon>
        <taxon>Terapontoidei</taxon>
        <taxon>Terapontidae</taxon>
        <taxon>Scortum</taxon>
    </lineage>
</organism>
<dbReference type="EMBL" id="CM041532">
    <property type="protein sequence ID" value="KAI3376448.1"/>
    <property type="molecule type" value="Genomic_DNA"/>
</dbReference>
<protein>
    <submittedName>
        <fullName evidence="1">Uncharacterized protein</fullName>
    </submittedName>
</protein>